<sequence>MAGTMDMADLAKQDVDLSQDGAPALVITCAIFLPLTWIAVGLRTYTRAVLTRSFQIDDWFMLIAQVVFTSTCAMIIEGTRRGLGKHNAATTNPDDLVAALMWQAIATTIYVLNMVLIKLSIGVFLLRLAVWTSYKWILWISFVVFTLWGLGIFIWDIFQCNPVAKQWDFRIEGGSCASPDAIIASAYALSALTVLSDWLYALLPVPMVWNVKMTKQAKWTVVAILGLGIFASVATLVRLKFLTKLQEAEDLLYSAVDIMVWTIVEPGVAIFASSLATVRPLLRVFRIRGFTPSGRPPADKTAGSEMSTTGGYSNDRRMSTRQKSTFATTGVSDMSLDNIDDESDFRRPDVPAGNAHVALESHGRPRRKRPKDGLGGDSLSEILAMEDDLPPSGKEGGSTNQSVDEASDSEAQDFGPQDLEAQSPKGLGVPRRR</sequence>
<dbReference type="OrthoDB" id="4682787at2759"/>
<gene>
    <name evidence="9" type="ORF">G6O67_003804</name>
</gene>
<feature type="compositionally biased region" description="Polar residues" evidence="6">
    <location>
        <begin position="321"/>
        <end position="332"/>
    </location>
</feature>
<dbReference type="InterPro" id="IPR052337">
    <property type="entry name" value="SAT4-like"/>
</dbReference>
<dbReference type="Pfam" id="PF20684">
    <property type="entry name" value="Fung_rhodopsin"/>
    <property type="match status" value="1"/>
</dbReference>
<comment type="caution">
    <text evidence="9">The sequence shown here is derived from an EMBL/GenBank/DDBJ whole genome shotgun (WGS) entry which is preliminary data.</text>
</comment>
<evidence type="ECO:0000256" key="3">
    <source>
        <dbReference type="ARBA" id="ARBA00022989"/>
    </source>
</evidence>
<feature type="transmembrane region" description="Helical" evidence="7">
    <location>
        <begin position="24"/>
        <end position="46"/>
    </location>
</feature>
<evidence type="ECO:0000259" key="8">
    <source>
        <dbReference type="Pfam" id="PF20684"/>
    </source>
</evidence>
<accession>A0A8H4V6E6</accession>
<dbReference type="Proteomes" id="UP000557566">
    <property type="component" value="Unassembled WGS sequence"/>
</dbReference>
<dbReference type="PANTHER" id="PTHR33048:SF96">
    <property type="entry name" value="INTEGRAL MEMBRANE PROTEIN"/>
    <property type="match status" value="1"/>
</dbReference>
<keyword evidence="3 7" id="KW-1133">Transmembrane helix</keyword>
<evidence type="ECO:0000256" key="5">
    <source>
        <dbReference type="ARBA" id="ARBA00038359"/>
    </source>
</evidence>
<keyword evidence="10" id="KW-1185">Reference proteome</keyword>
<evidence type="ECO:0000256" key="4">
    <source>
        <dbReference type="ARBA" id="ARBA00023136"/>
    </source>
</evidence>
<evidence type="ECO:0000256" key="1">
    <source>
        <dbReference type="ARBA" id="ARBA00004141"/>
    </source>
</evidence>
<comment type="subcellular location">
    <subcellularLocation>
        <location evidence="1">Membrane</location>
        <topology evidence="1">Multi-pass membrane protein</topology>
    </subcellularLocation>
</comment>
<dbReference type="GO" id="GO:0016020">
    <property type="term" value="C:membrane"/>
    <property type="evidence" value="ECO:0007669"/>
    <property type="project" value="UniProtKB-SubCell"/>
</dbReference>
<name>A0A8H4V6E6_9HYPO</name>
<feature type="transmembrane region" description="Helical" evidence="7">
    <location>
        <begin position="258"/>
        <end position="278"/>
    </location>
</feature>
<feature type="domain" description="Rhodopsin" evidence="8">
    <location>
        <begin position="42"/>
        <end position="283"/>
    </location>
</feature>
<feature type="region of interest" description="Disordered" evidence="6">
    <location>
        <begin position="294"/>
        <end position="433"/>
    </location>
</feature>
<organism evidence="9 10">
    <name type="scientific">Ophiocordyceps sinensis</name>
    <dbReference type="NCBI Taxonomy" id="72228"/>
    <lineage>
        <taxon>Eukaryota</taxon>
        <taxon>Fungi</taxon>
        <taxon>Dikarya</taxon>
        <taxon>Ascomycota</taxon>
        <taxon>Pezizomycotina</taxon>
        <taxon>Sordariomycetes</taxon>
        <taxon>Hypocreomycetidae</taxon>
        <taxon>Hypocreales</taxon>
        <taxon>Ophiocordycipitaceae</taxon>
        <taxon>Ophiocordyceps</taxon>
    </lineage>
</organism>
<evidence type="ECO:0000256" key="7">
    <source>
        <dbReference type="SAM" id="Phobius"/>
    </source>
</evidence>
<feature type="transmembrane region" description="Helical" evidence="7">
    <location>
        <begin position="217"/>
        <end position="238"/>
    </location>
</feature>
<keyword evidence="4 7" id="KW-0472">Membrane</keyword>
<protein>
    <recommendedName>
        <fullName evidence="8">Rhodopsin domain-containing protein</fullName>
    </recommendedName>
</protein>
<reference evidence="9 10" key="1">
    <citation type="journal article" date="2020" name="Genome Biol. Evol.">
        <title>A new high-quality draft genome assembly of the Chinese cordyceps Ophiocordyceps sinensis.</title>
        <authorList>
            <person name="Shu R."/>
            <person name="Zhang J."/>
            <person name="Meng Q."/>
            <person name="Zhang H."/>
            <person name="Zhou G."/>
            <person name="Li M."/>
            <person name="Wu P."/>
            <person name="Zhao Y."/>
            <person name="Chen C."/>
            <person name="Qin Q."/>
        </authorList>
    </citation>
    <scope>NUCLEOTIDE SEQUENCE [LARGE SCALE GENOMIC DNA]</scope>
    <source>
        <strain evidence="9 10">IOZ07</strain>
    </source>
</reference>
<comment type="similarity">
    <text evidence="5">Belongs to the SAT4 family.</text>
</comment>
<evidence type="ECO:0000313" key="9">
    <source>
        <dbReference type="EMBL" id="KAF4509657.1"/>
    </source>
</evidence>
<evidence type="ECO:0000256" key="2">
    <source>
        <dbReference type="ARBA" id="ARBA00022692"/>
    </source>
</evidence>
<dbReference type="InterPro" id="IPR049326">
    <property type="entry name" value="Rhodopsin_dom_fungi"/>
</dbReference>
<dbReference type="EMBL" id="JAAVMX010000004">
    <property type="protein sequence ID" value="KAF4509657.1"/>
    <property type="molecule type" value="Genomic_DNA"/>
</dbReference>
<proteinExistence type="inferred from homology"/>
<evidence type="ECO:0000256" key="6">
    <source>
        <dbReference type="SAM" id="MobiDB-lite"/>
    </source>
</evidence>
<evidence type="ECO:0000313" key="10">
    <source>
        <dbReference type="Proteomes" id="UP000557566"/>
    </source>
</evidence>
<feature type="transmembrane region" description="Helical" evidence="7">
    <location>
        <begin position="136"/>
        <end position="158"/>
    </location>
</feature>
<keyword evidence="2 7" id="KW-0812">Transmembrane</keyword>
<dbReference type="PANTHER" id="PTHR33048">
    <property type="entry name" value="PTH11-LIKE INTEGRAL MEMBRANE PROTEIN (AFU_ORTHOLOGUE AFUA_5G11245)"/>
    <property type="match status" value="1"/>
</dbReference>
<dbReference type="AlphaFoldDB" id="A0A8H4V6E6"/>